<feature type="transmembrane region" description="Helical" evidence="2">
    <location>
        <begin position="128"/>
        <end position="146"/>
    </location>
</feature>
<accession>A0A2A2D6M0</accession>
<feature type="compositionally biased region" description="Pro residues" evidence="1">
    <location>
        <begin position="1"/>
        <end position="19"/>
    </location>
</feature>
<dbReference type="PANTHER" id="PTHR37312">
    <property type="entry name" value="MEMBRANE-BOUND ACYLTRANSFERASE YKRP-RELATED"/>
    <property type="match status" value="1"/>
</dbReference>
<feature type="transmembrane region" description="Helical" evidence="2">
    <location>
        <begin position="250"/>
        <end position="274"/>
    </location>
</feature>
<dbReference type="InterPro" id="IPR002656">
    <property type="entry name" value="Acyl_transf_3_dom"/>
</dbReference>
<protein>
    <recommendedName>
        <fullName evidence="3">Acyltransferase 3 domain-containing protein</fullName>
    </recommendedName>
</protein>
<dbReference type="AlphaFoldDB" id="A0A2A2D6M0"/>
<feature type="transmembrane region" description="Helical" evidence="2">
    <location>
        <begin position="312"/>
        <end position="336"/>
    </location>
</feature>
<dbReference type="RefSeq" id="WP_095582536.1">
    <property type="nucleotide sequence ID" value="NZ_JAJQQQ010000022.1"/>
</dbReference>
<feature type="transmembrane region" description="Helical" evidence="2">
    <location>
        <begin position="64"/>
        <end position="85"/>
    </location>
</feature>
<reference evidence="4 5" key="1">
    <citation type="submission" date="2017-08" db="EMBL/GenBank/DDBJ databases">
        <title>Genome sequence of Streptomyces albireticuli NRRL B-1670.</title>
        <authorList>
            <person name="Graham D.E."/>
            <person name="Mahan K.M."/>
            <person name="Klingeman D.M."/>
            <person name="Hettich R.L."/>
            <person name="Parry R.J."/>
            <person name="Spain J.C."/>
        </authorList>
    </citation>
    <scope>NUCLEOTIDE SEQUENCE [LARGE SCALE GENOMIC DNA]</scope>
    <source>
        <strain evidence="4 5">NRRL B-1670</strain>
    </source>
</reference>
<dbReference type="GO" id="GO:0016747">
    <property type="term" value="F:acyltransferase activity, transferring groups other than amino-acyl groups"/>
    <property type="evidence" value="ECO:0007669"/>
    <property type="project" value="InterPro"/>
</dbReference>
<keyword evidence="2" id="KW-0812">Transmembrane</keyword>
<dbReference type="InterPro" id="IPR052734">
    <property type="entry name" value="Nod_factor_acetyltransferase"/>
</dbReference>
<comment type="caution">
    <text evidence="4">The sequence shown here is derived from an EMBL/GenBank/DDBJ whole genome shotgun (WGS) entry which is preliminary data.</text>
</comment>
<gene>
    <name evidence="4" type="ORF">CK936_21175</name>
</gene>
<sequence length="361" mass="40755">MPPAVTPPTRPAVPAPRLPGLPGASSARTPRDPFFDNAKYLAIVLVALGHAWEPLTHTSRAALALYLTVYAFHMPAFILISGYFSRGFDLSPAKVKRLVTGVVVPYLIFEVAYTWFQHLAEDAPPEPITLLNPWYLNWFLAALFVWRLTTPIWQNLRRAVPVSFTIAILAALSPEVGNDLDLQRVLQFLPFFVIGLHLEPRHFQLVQRRWLRIAAVPVFATAIAVAYWAAPRMNSSWFYHNDSVQELAAPLWAAPVMQLAMFGCAAVLIVCFLAWVPRRTVWFTALGAGTLYGFLLHGFLIKLSRWWEWYDAYAWIRGPVGGVVVTVLAAGMMTALCTPPVRRVFRFAVEPRMDWAFRERP</sequence>
<keyword evidence="5" id="KW-1185">Reference proteome</keyword>
<dbReference type="Proteomes" id="UP000218944">
    <property type="component" value="Unassembled WGS sequence"/>
</dbReference>
<feature type="transmembrane region" description="Helical" evidence="2">
    <location>
        <begin position="210"/>
        <end position="230"/>
    </location>
</feature>
<evidence type="ECO:0000256" key="2">
    <source>
        <dbReference type="SAM" id="Phobius"/>
    </source>
</evidence>
<feature type="transmembrane region" description="Helical" evidence="2">
    <location>
        <begin position="97"/>
        <end position="116"/>
    </location>
</feature>
<dbReference type="Pfam" id="PF01757">
    <property type="entry name" value="Acyl_transf_3"/>
    <property type="match status" value="1"/>
</dbReference>
<evidence type="ECO:0000313" key="5">
    <source>
        <dbReference type="Proteomes" id="UP000218944"/>
    </source>
</evidence>
<evidence type="ECO:0000313" key="4">
    <source>
        <dbReference type="EMBL" id="PAU46980.1"/>
    </source>
</evidence>
<dbReference type="EMBL" id="NSJV01000408">
    <property type="protein sequence ID" value="PAU46980.1"/>
    <property type="molecule type" value="Genomic_DNA"/>
</dbReference>
<evidence type="ECO:0000256" key="1">
    <source>
        <dbReference type="SAM" id="MobiDB-lite"/>
    </source>
</evidence>
<organism evidence="4 5">
    <name type="scientific">Streptomyces albireticuli</name>
    <dbReference type="NCBI Taxonomy" id="1940"/>
    <lineage>
        <taxon>Bacteria</taxon>
        <taxon>Bacillati</taxon>
        <taxon>Actinomycetota</taxon>
        <taxon>Actinomycetes</taxon>
        <taxon>Kitasatosporales</taxon>
        <taxon>Streptomycetaceae</taxon>
        <taxon>Streptomyces</taxon>
    </lineage>
</organism>
<feature type="transmembrane region" description="Helical" evidence="2">
    <location>
        <begin position="281"/>
        <end position="300"/>
    </location>
</feature>
<feature type="domain" description="Acyltransferase 3" evidence="3">
    <location>
        <begin position="33"/>
        <end position="333"/>
    </location>
</feature>
<evidence type="ECO:0000259" key="3">
    <source>
        <dbReference type="Pfam" id="PF01757"/>
    </source>
</evidence>
<keyword evidence="2" id="KW-1133">Transmembrane helix</keyword>
<dbReference type="PANTHER" id="PTHR37312:SF1">
    <property type="entry name" value="MEMBRANE-BOUND ACYLTRANSFERASE YKRP-RELATED"/>
    <property type="match status" value="1"/>
</dbReference>
<proteinExistence type="predicted"/>
<keyword evidence="2" id="KW-0472">Membrane</keyword>
<name>A0A2A2D6M0_9ACTN</name>
<feature type="region of interest" description="Disordered" evidence="1">
    <location>
        <begin position="1"/>
        <end position="26"/>
    </location>
</feature>